<evidence type="ECO:0000256" key="1">
    <source>
        <dbReference type="SAM" id="Phobius"/>
    </source>
</evidence>
<keyword evidence="1" id="KW-1133">Transmembrane helix</keyword>
<dbReference type="KEGG" id="cfon:HZU75_12655"/>
<feature type="transmembrane region" description="Helical" evidence="1">
    <location>
        <begin position="127"/>
        <end position="148"/>
    </location>
</feature>
<keyword evidence="3" id="KW-1185">Reference proteome</keyword>
<organism evidence="2 3">
    <name type="scientific">Chitinibacter fontanus</name>
    <dbReference type="NCBI Taxonomy" id="1737446"/>
    <lineage>
        <taxon>Bacteria</taxon>
        <taxon>Pseudomonadati</taxon>
        <taxon>Pseudomonadota</taxon>
        <taxon>Betaproteobacteria</taxon>
        <taxon>Neisseriales</taxon>
        <taxon>Chitinibacteraceae</taxon>
        <taxon>Chitinibacter</taxon>
    </lineage>
</organism>
<name>A0A7D5ZEW9_9NEIS</name>
<feature type="transmembrane region" description="Helical" evidence="1">
    <location>
        <begin position="52"/>
        <end position="70"/>
    </location>
</feature>
<gene>
    <name evidence="2" type="ORF">HZU75_12655</name>
</gene>
<dbReference type="RefSeq" id="WP_180306387.1">
    <property type="nucleotide sequence ID" value="NZ_CP058952.1"/>
</dbReference>
<protein>
    <recommendedName>
        <fullName evidence="4">Septation protein IspZ</fullName>
    </recommendedName>
</protein>
<dbReference type="AlphaFoldDB" id="A0A7D5ZEW9"/>
<reference evidence="2 3" key="1">
    <citation type="journal article" date="2016" name="Int. J. Syst. Evol. Microbiol.">
        <title>Chitinibacter fontanus sp. nov., isolated from a spring.</title>
        <authorList>
            <person name="Sheu S.Y."/>
            <person name="Li Y.S."/>
            <person name="Young C.C."/>
            <person name="Chen W.M."/>
        </authorList>
    </citation>
    <scope>NUCLEOTIDE SEQUENCE [LARGE SCALE GENOMIC DNA]</scope>
    <source>
        <strain evidence="2 3">STM-7</strain>
    </source>
</reference>
<evidence type="ECO:0008006" key="4">
    <source>
        <dbReference type="Google" id="ProtNLM"/>
    </source>
</evidence>
<keyword evidence="1" id="KW-0812">Transmembrane</keyword>
<evidence type="ECO:0000313" key="2">
    <source>
        <dbReference type="EMBL" id="QLI82306.1"/>
    </source>
</evidence>
<proteinExistence type="predicted"/>
<sequence>MKAALALIGALLALAYPALVYFSLGHASTDAFAALLLMLAIMRGLSAYRQPGIALQVAIILALAGILYIQKQADLLRYYPVLINLAMLGVFASSLWRGQSLIERLARLTEPDLPDSGVVYTRRVTQVWCGFFIVNGSIALWTALYASWEDWTLYNGLIAYVLMGLLMAGEWILRQRIRKKQI</sequence>
<dbReference type="Proteomes" id="UP000510822">
    <property type="component" value="Chromosome"/>
</dbReference>
<dbReference type="EMBL" id="CP058952">
    <property type="protein sequence ID" value="QLI82306.1"/>
    <property type="molecule type" value="Genomic_DNA"/>
</dbReference>
<feature type="transmembrane region" description="Helical" evidence="1">
    <location>
        <begin position="154"/>
        <end position="173"/>
    </location>
</feature>
<keyword evidence="1" id="KW-0472">Membrane</keyword>
<evidence type="ECO:0000313" key="3">
    <source>
        <dbReference type="Proteomes" id="UP000510822"/>
    </source>
</evidence>
<accession>A0A7D5ZEW9</accession>